<gene>
    <name evidence="2" type="ORF">CHC_T00007641001</name>
</gene>
<sequence length="497" mass="56412">MTSQPPGSGSWRLQENTTSPNVAAPGYRPNISSSSNLSPTQNVSSGLMYSTMQPPPGPSSNNPPPTTLRKRQFRFSVRADIELLKLVHAENPYAAAHGSRLQKWQAIANTLRSSSIEIDFRRARDRTGLLLEQWRDKDLSLLRRSGSGNQEDQAEKETLLEQISRIEQATRPRDNDWRSREQMRQRNQLGAAACQLPGPHQDNPSEPHPSLNVMTGVLDHRANKLNNYASGPSPQLPPIVQKRDHHSMSQGRSDADPQTIQYGSHQVSSEKHFKTNQGRAAISSTFTQPLFGNPPSPPQVNPLQSQSVDRRSPPGGDLSPYPNRLPILRQPNRGSCALGNPHAIATAALEVNPIRQVTTSPRVREGQVTPLDRSHDIAPRNDGLKGDFTHLLDRVTNVERRLDDFCAFSERRLDDLCTFSEKLLEVEERRFQWEKECEARRRQMEEERRAREIEEKTTEREERRRKDAKDQEDHRRLLELIVRSRSQNVSEGINEEH</sequence>
<dbReference type="RefSeq" id="XP_005711320.1">
    <property type="nucleotide sequence ID" value="XM_005711263.1"/>
</dbReference>
<feature type="compositionally biased region" description="Polar residues" evidence="1">
    <location>
        <begin position="248"/>
        <end position="267"/>
    </location>
</feature>
<organism evidence="2 3">
    <name type="scientific">Chondrus crispus</name>
    <name type="common">Carrageen Irish moss</name>
    <name type="synonym">Polymorpha crispa</name>
    <dbReference type="NCBI Taxonomy" id="2769"/>
    <lineage>
        <taxon>Eukaryota</taxon>
        <taxon>Rhodophyta</taxon>
        <taxon>Florideophyceae</taxon>
        <taxon>Rhodymeniophycidae</taxon>
        <taxon>Gigartinales</taxon>
        <taxon>Gigartinaceae</taxon>
        <taxon>Chondrus</taxon>
    </lineage>
</organism>
<dbReference type="GeneID" id="17319085"/>
<feature type="region of interest" description="Disordered" evidence="1">
    <location>
        <begin position="361"/>
        <end position="380"/>
    </location>
</feature>
<protein>
    <submittedName>
        <fullName evidence="2">Uncharacterized protein</fullName>
    </submittedName>
</protein>
<name>R7QU83_CHOCR</name>
<dbReference type="PANTHER" id="PTHR37558">
    <property type="entry name" value="HTH CENPB-TYPE DOMAIN-CONTAINING PROTEIN"/>
    <property type="match status" value="1"/>
</dbReference>
<feature type="region of interest" description="Disordered" evidence="1">
    <location>
        <begin position="1"/>
        <end position="68"/>
    </location>
</feature>
<feature type="compositionally biased region" description="Polar residues" evidence="1">
    <location>
        <begin position="275"/>
        <end position="290"/>
    </location>
</feature>
<dbReference type="Gramene" id="CDF41026">
    <property type="protein sequence ID" value="CDF41026"/>
    <property type="gene ID" value="CHC_T00007641001"/>
</dbReference>
<evidence type="ECO:0000256" key="1">
    <source>
        <dbReference type="SAM" id="MobiDB-lite"/>
    </source>
</evidence>
<feature type="compositionally biased region" description="Polar residues" evidence="1">
    <location>
        <begin position="30"/>
        <end position="52"/>
    </location>
</feature>
<evidence type="ECO:0000313" key="3">
    <source>
        <dbReference type="Proteomes" id="UP000012073"/>
    </source>
</evidence>
<dbReference type="EMBL" id="HG002301">
    <property type="protein sequence ID" value="CDF41026.1"/>
    <property type="molecule type" value="Genomic_DNA"/>
</dbReference>
<feature type="compositionally biased region" description="Polar residues" evidence="1">
    <location>
        <begin position="1"/>
        <end position="21"/>
    </location>
</feature>
<feature type="region of interest" description="Disordered" evidence="1">
    <location>
        <begin position="164"/>
        <end position="187"/>
    </location>
</feature>
<feature type="region of interest" description="Disordered" evidence="1">
    <location>
        <begin position="194"/>
        <end position="213"/>
    </location>
</feature>
<feature type="region of interest" description="Disordered" evidence="1">
    <location>
        <begin position="445"/>
        <end position="472"/>
    </location>
</feature>
<proteinExistence type="predicted"/>
<dbReference type="OrthoDB" id="120918at2759"/>
<dbReference type="PANTHER" id="PTHR37558:SF1">
    <property type="entry name" value="HTH CENPB-TYPE DOMAIN-CONTAINING PROTEIN"/>
    <property type="match status" value="1"/>
</dbReference>
<feature type="region of interest" description="Disordered" evidence="1">
    <location>
        <begin position="224"/>
        <end position="322"/>
    </location>
</feature>
<feature type="compositionally biased region" description="Basic and acidic residues" evidence="1">
    <location>
        <begin position="168"/>
        <end position="184"/>
    </location>
</feature>
<feature type="compositionally biased region" description="Pro residues" evidence="1">
    <location>
        <begin position="53"/>
        <end position="66"/>
    </location>
</feature>
<dbReference type="KEGG" id="ccp:CHC_T00007641001"/>
<feature type="compositionally biased region" description="Polar residues" evidence="1">
    <location>
        <begin position="224"/>
        <end position="233"/>
    </location>
</feature>
<dbReference type="Proteomes" id="UP000012073">
    <property type="component" value="Unassembled WGS sequence"/>
</dbReference>
<reference evidence="3" key="1">
    <citation type="journal article" date="2013" name="Proc. Natl. Acad. Sci. U.S.A.">
        <title>Genome structure and metabolic features in the red seaweed Chondrus crispus shed light on evolution of the Archaeplastida.</title>
        <authorList>
            <person name="Collen J."/>
            <person name="Porcel B."/>
            <person name="Carre W."/>
            <person name="Ball S.G."/>
            <person name="Chaparro C."/>
            <person name="Tonon T."/>
            <person name="Barbeyron T."/>
            <person name="Michel G."/>
            <person name="Noel B."/>
            <person name="Valentin K."/>
            <person name="Elias M."/>
            <person name="Artiguenave F."/>
            <person name="Arun A."/>
            <person name="Aury J.M."/>
            <person name="Barbosa-Neto J.F."/>
            <person name="Bothwell J.H."/>
            <person name="Bouget F.Y."/>
            <person name="Brillet L."/>
            <person name="Cabello-Hurtado F."/>
            <person name="Capella-Gutierrez S."/>
            <person name="Charrier B."/>
            <person name="Cladiere L."/>
            <person name="Cock J.M."/>
            <person name="Coelho S.M."/>
            <person name="Colleoni C."/>
            <person name="Czjzek M."/>
            <person name="Da Silva C."/>
            <person name="Delage L."/>
            <person name="Denoeud F."/>
            <person name="Deschamps P."/>
            <person name="Dittami S.M."/>
            <person name="Gabaldon T."/>
            <person name="Gachon C.M."/>
            <person name="Groisillier A."/>
            <person name="Herve C."/>
            <person name="Jabbari K."/>
            <person name="Katinka M."/>
            <person name="Kloareg B."/>
            <person name="Kowalczyk N."/>
            <person name="Labadie K."/>
            <person name="Leblanc C."/>
            <person name="Lopez P.J."/>
            <person name="McLachlan D.H."/>
            <person name="Meslet-Cladiere L."/>
            <person name="Moustafa A."/>
            <person name="Nehr Z."/>
            <person name="Nyvall Collen P."/>
            <person name="Panaud O."/>
            <person name="Partensky F."/>
            <person name="Poulain J."/>
            <person name="Rensing S.A."/>
            <person name="Rousvoal S."/>
            <person name="Samson G."/>
            <person name="Symeonidi A."/>
            <person name="Weissenbach J."/>
            <person name="Zambounis A."/>
            <person name="Wincker P."/>
            <person name="Boyen C."/>
        </authorList>
    </citation>
    <scope>NUCLEOTIDE SEQUENCE [LARGE SCALE GENOMIC DNA]</scope>
    <source>
        <strain evidence="3">cv. Stackhouse</strain>
    </source>
</reference>
<accession>R7QU83</accession>
<keyword evidence="3" id="KW-1185">Reference proteome</keyword>
<dbReference type="AlphaFoldDB" id="R7QU83"/>
<evidence type="ECO:0000313" key="2">
    <source>
        <dbReference type="EMBL" id="CDF41026.1"/>
    </source>
</evidence>